<name>A0AAN8YXR8_9MAGN</name>
<gene>
    <name evidence="1" type="ORF">RJ641_019693</name>
</gene>
<evidence type="ECO:0000313" key="1">
    <source>
        <dbReference type="EMBL" id="KAK6916832.1"/>
    </source>
</evidence>
<dbReference type="AlphaFoldDB" id="A0AAN8YXR8"/>
<sequence length="243" mass="28154">MNWSTIGRPADIVKLQIHGGHWNGRMRNRSMGIIRMRDRSKNRKPLQRGRCLSIEAIQSVQALKRSFFSNSNSHNLDAVLTHNFRRLVKRDMTAVLSELLRQNHCFLALKVFEELRKEDWYKPQVSLYAHIIETLVGNGFSKEVEQLFMYLRTENMLEPDSEGFNTLLKILIGFDRTGLAMECYYFMKESRCEPDKSSFMLLVNGLESKGETGLSVTVRQEGKKIFGEFIDFTDLEEMSVAES</sequence>
<dbReference type="EMBL" id="JBAMMX010000024">
    <property type="protein sequence ID" value="KAK6916832.1"/>
    <property type="molecule type" value="Genomic_DNA"/>
</dbReference>
<reference evidence="1 2" key="1">
    <citation type="submission" date="2023-12" db="EMBL/GenBank/DDBJ databases">
        <title>A high-quality genome assembly for Dillenia turbinata (Dilleniales).</title>
        <authorList>
            <person name="Chanderbali A."/>
        </authorList>
    </citation>
    <scope>NUCLEOTIDE SEQUENCE [LARGE SCALE GENOMIC DNA]</scope>
    <source>
        <strain evidence="1">LSX21</strain>
        <tissue evidence="1">Leaf</tissue>
    </source>
</reference>
<dbReference type="InterPro" id="IPR044190">
    <property type="entry name" value="THA8-like"/>
</dbReference>
<dbReference type="InterPro" id="IPR011990">
    <property type="entry name" value="TPR-like_helical_dom_sf"/>
</dbReference>
<accession>A0AAN8YXR8</accession>
<dbReference type="GO" id="GO:0003723">
    <property type="term" value="F:RNA binding"/>
    <property type="evidence" value="ECO:0007669"/>
    <property type="project" value="InterPro"/>
</dbReference>
<evidence type="ECO:0008006" key="3">
    <source>
        <dbReference type="Google" id="ProtNLM"/>
    </source>
</evidence>
<keyword evidence="2" id="KW-1185">Reference proteome</keyword>
<dbReference type="PANTHER" id="PTHR47594">
    <property type="entry name" value="PPR CONTAINING PLANT-LIKE PROTEIN"/>
    <property type="match status" value="1"/>
</dbReference>
<dbReference type="GO" id="GO:0000373">
    <property type="term" value="P:Group II intron splicing"/>
    <property type="evidence" value="ECO:0007669"/>
    <property type="project" value="InterPro"/>
</dbReference>
<dbReference type="Gene3D" id="1.25.40.10">
    <property type="entry name" value="Tetratricopeptide repeat domain"/>
    <property type="match status" value="1"/>
</dbReference>
<organism evidence="1 2">
    <name type="scientific">Dillenia turbinata</name>
    <dbReference type="NCBI Taxonomy" id="194707"/>
    <lineage>
        <taxon>Eukaryota</taxon>
        <taxon>Viridiplantae</taxon>
        <taxon>Streptophyta</taxon>
        <taxon>Embryophyta</taxon>
        <taxon>Tracheophyta</taxon>
        <taxon>Spermatophyta</taxon>
        <taxon>Magnoliopsida</taxon>
        <taxon>eudicotyledons</taxon>
        <taxon>Gunneridae</taxon>
        <taxon>Pentapetalae</taxon>
        <taxon>Dilleniales</taxon>
        <taxon>Dilleniaceae</taxon>
        <taxon>Dillenia</taxon>
    </lineage>
</organism>
<dbReference type="GO" id="GO:0009658">
    <property type="term" value="P:chloroplast organization"/>
    <property type="evidence" value="ECO:0007669"/>
    <property type="project" value="InterPro"/>
</dbReference>
<dbReference type="PANTHER" id="PTHR47594:SF4">
    <property type="entry name" value="OS04G0475500 PROTEIN"/>
    <property type="match status" value="1"/>
</dbReference>
<dbReference type="Proteomes" id="UP001370490">
    <property type="component" value="Unassembled WGS sequence"/>
</dbReference>
<evidence type="ECO:0000313" key="2">
    <source>
        <dbReference type="Proteomes" id="UP001370490"/>
    </source>
</evidence>
<proteinExistence type="predicted"/>
<comment type="caution">
    <text evidence="1">The sequence shown here is derived from an EMBL/GenBank/DDBJ whole genome shotgun (WGS) entry which is preliminary data.</text>
</comment>
<protein>
    <recommendedName>
        <fullName evidence="3">Pentatricopeptide repeat-containing protein</fullName>
    </recommendedName>
</protein>